<keyword evidence="3" id="KW-1185">Reference proteome</keyword>
<feature type="compositionally biased region" description="Low complexity" evidence="1">
    <location>
        <begin position="537"/>
        <end position="547"/>
    </location>
</feature>
<feature type="region of interest" description="Disordered" evidence="1">
    <location>
        <begin position="440"/>
        <end position="699"/>
    </location>
</feature>
<dbReference type="EMBL" id="QJNU01000757">
    <property type="protein sequence ID" value="RYO87113.1"/>
    <property type="molecule type" value="Genomic_DNA"/>
</dbReference>
<evidence type="ECO:0000313" key="3">
    <source>
        <dbReference type="Proteomes" id="UP000293360"/>
    </source>
</evidence>
<gene>
    <name evidence="2" type="ORF">DL764_008909</name>
</gene>
<proteinExistence type="predicted"/>
<sequence length="699" mass="77437">MSTASAAPALERMSNKSPKPPQRQQQSASLVAAVLVKDYQMPAPWEPAYSSDGAKAALLASQTTKNPDPWKPSATSYGHSAANLAFKSDRNALLSPQSNSPERQKSLRAAKGAMAGRQRAQSTPIARESYPDEAKAASNALAAASRAHQPTRSVVRSEEAGAAPFTTMNRQMFTSRPPVKPEVDEQKRTDVLHASAVAMAKKMYNQQQKIIDAKKHHVEVRSPRGRRDSLGSLSDDGQPARFTTLQEAAYRQAQERLAKIHQENLKNRDYQEYYGAGQPQRRFTVLNKLRRRASSDSAVVDDQARSQQIRQQMSIFSNKLSEVDDKKRQRDRDALLAVAQRNVQARLKSMDEKITAETGMVPHSTLTEWELKAHAAAQTRSEARLDSNTDTVDIGAGLRLDRETIDAIAARRVQPVLDEINEKAEKEHARQVELKLEMERKKEEEERDKARQKEIQDINRRLKEQDKQLQKERKAEEKQEAKAKKEEEKAAKAELKRLTKSEKHHPSPDEPQGHEEEPQAVGETEATEPSHQPVGIPRPASPAAASRNRQDEDVDEAPKTPRGEKVKSWFKSHFSRPSKSSDEENSENKGFVGGAALTGTERNNNSSTSLDDPSGSIRAIAMAGRDQSRGRTTARDGSPAPATAENEADLSSTSDSGDDEYFAEAVGPPLSPLTPPRTIPNVSTKSESPGRDSRFREIM</sequence>
<feature type="compositionally biased region" description="Basic and acidic residues" evidence="1">
    <location>
        <begin position="219"/>
        <end position="229"/>
    </location>
</feature>
<feature type="region of interest" description="Disordered" evidence="1">
    <location>
        <begin position="216"/>
        <end position="238"/>
    </location>
</feature>
<dbReference type="Pfam" id="PF12757">
    <property type="entry name" value="Eisosome1"/>
    <property type="match status" value="1"/>
</dbReference>
<evidence type="ECO:0008006" key="4">
    <source>
        <dbReference type="Google" id="ProtNLM"/>
    </source>
</evidence>
<dbReference type="InterPro" id="IPR024527">
    <property type="entry name" value="Eisosome1"/>
</dbReference>
<dbReference type="GO" id="GO:0070941">
    <property type="term" value="P:eisosome assembly"/>
    <property type="evidence" value="ECO:0007669"/>
    <property type="project" value="TreeGrafter"/>
</dbReference>
<evidence type="ECO:0000256" key="1">
    <source>
        <dbReference type="SAM" id="MobiDB-lite"/>
    </source>
</evidence>
<evidence type="ECO:0000313" key="2">
    <source>
        <dbReference type="EMBL" id="RYO87113.1"/>
    </source>
</evidence>
<feature type="compositionally biased region" description="Pro residues" evidence="1">
    <location>
        <begin position="669"/>
        <end position="678"/>
    </location>
</feature>
<feature type="compositionally biased region" description="Low complexity" evidence="1">
    <location>
        <begin position="136"/>
        <end position="147"/>
    </location>
</feature>
<feature type="region of interest" description="Disordered" evidence="1">
    <location>
        <begin position="1"/>
        <end position="29"/>
    </location>
</feature>
<dbReference type="AlphaFoldDB" id="A0A4Q4SZA7"/>
<dbReference type="Proteomes" id="UP000293360">
    <property type="component" value="Unassembled WGS sequence"/>
</dbReference>
<feature type="compositionally biased region" description="Basic and acidic residues" evidence="1">
    <location>
        <begin position="440"/>
        <end position="517"/>
    </location>
</feature>
<reference evidence="2 3" key="1">
    <citation type="submission" date="2018-06" db="EMBL/GenBank/DDBJ databases">
        <title>Complete Genomes of Monosporascus.</title>
        <authorList>
            <person name="Robinson A.J."/>
            <person name="Natvig D.O."/>
        </authorList>
    </citation>
    <scope>NUCLEOTIDE SEQUENCE [LARGE SCALE GENOMIC DNA]</scope>
    <source>
        <strain evidence="2 3">CBS 110550</strain>
    </source>
</reference>
<dbReference type="OrthoDB" id="4070583at2759"/>
<comment type="caution">
    <text evidence="2">The sequence shown here is derived from an EMBL/GenBank/DDBJ whole genome shotgun (WGS) entry which is preliminary data.</text>
</comment>
<protein>
    <recommendedName>
        <fullName evidence="4">Eisosome protein 1</fullName>
    </recommendedName>
</protein>
<feature type="compositionally biased region" description="Polar residues" evidence="1">
    <location>
        <begin position="600"/>
        <end position="611"/>
    </location>
</feature>
<dbReference type="STRING" id="155417.A0A4Q4SZA7"/>
<dbReference type="PANTHER" id="PTHR28298">
    <property type="entry name" value="EISOSOME PROTEIN 1"/>
    <property type="match status" value="1"/>
</dbReference>
<feature type="compositionally biased region" description="Basic and acidic residues" evidence="1">
    <location>
        <begin position="688"/>
        <end position="699"/>
    </location>
</feature>
<feature type="region of interest" description="Disordered" evidence="1">
    <location>
        <begin position="93"/>
        <end position="186"/>
    </location>
</feature>
<organism evidence="2 3">
    <name type="scientific">Monosporascus ibericus</name>
    <dbReference type="NCBI Taxonomy" id="155417"/>
    <lineage>
        <taxon>Eukaryota</taxon>
        <taxon>Fungi</taxon>
        <taxon>Dikarya</taxon>
        <taxon>Ascomycota</taxon>
        <taxon>Pezizomycotina</taxon>
        <taxon>Sordariomycetes</taxon>
        <taxon>Xylariomycetidae</taxon>
        <taxon>Xylariales</taxon>
        <taxon>Xylariales incertae sedis</taxon>
        <taxon>Monosporascus</taxon>
    </lineage>
</organism>
<name>A0A4Q4SZA7_9PEZI</name>
<feature type="compositionally biased region" description="Basic and acidic residues" evidence="1">
    <location>
        <begin position="548"/>
        <end position="567"/>
    </location>
</feature>
<accession>A0A4Q4SZA7</accession>
<dbReference type="PANTHER" id="PTHR28298:SF1">
    <property type="entry name" value="EISOSOME PROTEIN 1"/>
    <property type="match status" value="1"/>
</dbReference>